<gene>
    <name evidence="2" type="ORF">SAMN04488514_101300</name>
</gene>
<keyword evidence="2" id="KW-0418">Kinase</keyword>
<dbReference type="SUPFAM" id="SSF51206">
    <property type="entry name" value="cAMP-binding domain-like"/>
    <property type="match status" value="1"/>
</dbReference>
<name>A0A1G9IVG3_9FLAO</name>
<organism evidence="2 3">
    <name type="scientific">Kriegella aquimaris</name>
    <dbReference type="NCBI Taxonomy" id="192904"/>
    <lineage>
        <taxon>Bacteria</taxon>
        <taxon>Pseudomonadati</taxon>
        <taxon>Bacteroidota</taxon>
        <taxon>Flavobacteriia</taxon>
        <taxon>Flavobacteriales</taxon>
        <taxon>Flavobacteriaceae</taxon>
        <taxon>Kriegella</taxon>
    </lineage>
</organism>
<proteinExistence type="predicted"/>
<dbReference type="Pfam" id="PF00027">
    <property type="entry name" value="cNMP_binding"/>
    <property type="match status" value="1"/>
</dbReference>
<dbReference type="EMBL" id="FNGV01000001">
    <property type="protein sequence ID" value="SDL29278.1"/>
    <property type="molecule type" value="Genomic_DNA"/>
</dbReference>
<feature type="domain" description="Cyclic nucleotide-binding" evidence="1">
    <location>
        <begin position="48"/>
        <end position="141"/>
    </location>
</feature>
<protein>
    <submittedName>
        <fullName evidence="2">cAMP-binding domain of CRP or a regulatory subunit of cAMP-dependent protein kinases</fullName>
    </submittedName>
</protein>
<reference evidence="3" key="1">
    <citation type="submission" date="2016-10" db="EMBL/GenBank/DDBJ databases">
        <authorList>
            <person name="Varghese N."/>
            <person name="Submissions S."/>
        </authorList>
    </citation>
    <scope>NUCLEOTIDE SEQUENCE [LARGE SCALE GENOMIC DNA]</scope>
    <source>
        <strain evidence="3">DSM 19886</strain>
    </source>
</reference>
<keyword evidence="2" id="KW-0808">Transferase</keyword>
<dbReference type="GO" id="GO:0016301">
    <property type="term" value="F:kinase activity"/>
    <property type="evidence" value="ECO:0007669"/>
    <property type="project" value="UniProtKB-KW"/>
</dbReference>
<dbReference type="CDD" id="cd00038">
    <property type="entry name" value="CAP_ED"/>
    <property type="match status" value="1"/>
</dbReference>
<dbReference type="AlphaFoldDB" id="A0A1G9IVG3"/>
<dbReference type="Proteomes" id="UP000199440">
    <property type="component" value="Unassembled WGS sequence"/>
</dbReference>
<dbReference type="Gene3D" id="2.60.120.10">
    <property type="entry name" value="Jelly Rolls"/>
    <property type="match status" value="1"/>
</dbReference>
<dbReference type="InterPro" id="IPR000595">
    <property type="entry name" value="cNMP-bd_dom"/>
</dbReference>
<sequence length="218" mass="25060">MPCAQIETKNFLAFALLLALASFTIQIVPMKNLLNYINARFSLTNNDNSLLEKCFIAMDTPSQTKLLEAGQIERYIYFLSEGIVKGYQNIDGKLVIQHLVSEQDFFTSLDSFMEETPASDYYETITDCKLIKISKPDFELLQENTSFWNDFVKAVTNEHLNCKLDRVKDFQILTAKERYIKFINQNPKLVLNVSVDNIASYLGIEPQSLSRIRKQVAF</sequence>
<evidence type="ECO:0000313" key="2">
    <source>
        <dbReference type="EMBL" id="SDL29278.1"/>
    </source>
</evidence>
<dbReference type="InterPro" id="IPR018490">
    <property type="entry name" value="cNMP-bd_dom_sf"/>
</dbReference>
<dbReference type="PROSITE" id="PS50042">
    <property type="entry name" value="CNMP_BINDING_3"/>
    <property type="match status" value="1"/>
</dbReference>
<dbReference type="InterPro" id="IPR014710">
    <property type="entry name" value="RmlC-like_jellyroll"/>
</dbReference>
<accession>A0A1G9IVG3</accession>
<evidence type="ECO:0000313" key="3">
    <source>
        <dbReference type="Proteomes" id="UP000199440"/>
    </source>
</evidence>
<keyword evidence="3" id="KW-1185">Reference proteome</keyword>
<dbReference type="STRING" id="192904.SAMN04488514_101300"/>
<evidence type="ECO:0000259" key="1">
    <source>
        <dbReference type="PROSITE" id="PS50042"/>
    </source>
</evidence>